<name>A0ABQ4B9I4_9ACTN</name>
<dbReference type="RefSeq" id="WP_203825845.1">
    <property type="nucleotide sequence ID" value="NZ_BAAATY010000014.1"/>
</dbReference>
<proteinExistence type="predicted"/>
<gene>
    <name evidence="2" type="ORF">Apa02nite_034410</name>
</gene>
<keyword evidence="3" id="KW-1185">Reference proteome</keyword>
<evidence type="ECO:0000313" key="2">
    <source>
        <dbReference type="EMBL" id="GIE67333.1"/>
    </source>
</evidence>
<accession>A0ABQ4B9I4</accession>
<organism evidence="2 3">
    <name type="scientific">Actinoplanes palleronii</name>
    <dbReference type="NCBI Taxonomy" id="113570"/>
    <lineage>
        <taxon>Bacteria</taxon>
        <taxon>Bacillati</taxon>
        <taxon>Actinomycetota</taxon>
        <taxon>Actinomycetes</taxon>
        <taxon>Micromonosporales</taxon>
        <taxon>Micromonosporaceae</taxon>
        <taxon>Actinoplanes</taxon>
    </lineage>
</organism>
<keyword evidence="1" id="KW-0812">Transmembrane</keyword>
<evidence type="ECO:0000256" key="1">
    <source>
        <dbReference type="SAM" id="Phobius"/>
    </source>
</evidence>
<evidence type="ECO:0000313" key="3">
    <source>
        <dbReference type="Proteomes" id="UP000624709"/>
    </source>
</evidence>
<dbReference type="EMBL" id="BOMS01000046">
    <property type="protein sequence ID" value="GIE67333.1"/>
    <property type="molecule type" value="Genomic_DNA"/>
</dbReference>
<protein>
    <recommendedName>
        <fullName evidence="4">DUF4367 domain-containing protein</fullName>
    </recommendedName>
</protein>
<dbReference type="Proteomes" id="UP000624709">
    <property type="component" value="Unassembled WGS sequence"/>
</dbReference>
<sequence length="326" mass="34959">MSVEEDLRTTLRDRADQAAPLPDLWAAVTAGVRRDQRKRRTLAAVAAVAVVAAGITVPTLLHDRGTDRLPAAPPTASPATFPAPVFPLRPTWLPAGVPTAFASTWTITQMGPNVRMEYTEGTTVLGIEIGPLQADWETEATDIHQADVLSRPAEVHVAPGYDGSGAGERFVGVRWKMPATRWISVLSWGKLTEADVLRVARNLAAGEHIVSGYPAPFSFPSSPPGLVLQHQSDSTMCLAPPALVAQQRQPAGLCASLQEGEGFNPGSATETWSIEGRRIAYDQDGHSLLIEWGGDTQISVDWDPAVITLSHDQVVALADGLRPIHR</sequence>
<evidence type="ECO:0008006" key="4">
    <source>
        <dbReference type="Google" id="ProtNLM"/>
    </source>
</evidence>
<keyword evidence="1" id="KW-0472">Membrane</keyword>
<comment type="caution">
    <text evidence="2">The sequence shown here is derived from an EMBL/GenBank/DDBJ whole genome shotgun (WGS) entry which is preliminary data.</text>
</comment>
<keyword evidence="1" id="KW-1133">Transmembrane helix</keyword>
<feature type="transmembrane region" description="Helical" evidence="1">
    <location>
        <begin position="42"/>
        <end position="61"/>
    </location>
</feature>
<reference evidence="2 3" key="1">
    <citation type="submission" date="2021-01" db="EMBL/GenBank/DDBJ databases">
        <title>Whole genome shotgun sequence of Actinoplanes palleronii NBRC 14916.</title>
        <authorList>
            <person name="Komaki H."/>
            <person name="Tamura T."/>
        </authorList>
    </citation>
    <scope>NUCLEOTIDE SEQUENCE [LARGE SCALE GENOMIC DNA]</scope>
    <source>
        <strain evidence="2 3">NBRC 14916</strain>
    </source>
</reference>